<evidence type="ECO:0000313" key="5">
    <source>
        <dbReference type="Proteomes" id="UP001595593"/>
    </source>
</evidence>
<keyword evidence="4" id="KW-0449">Lipoprotein</keyword>
<feature type="compositionally biased region" description="Acidic residues" evidence="3">
    <location>
        <begin position="211"/>
        <end position="220"/>
    </location>
</feature>
<dbReference type="RefSeq" id="WP_379592642.1">
    <property type="nucleotide sequence ID" value="NZ_JBHRTN010000003.1"/>
</dbReference>
<comment type="similarity">
    <text evidence="1">Belongs to the MlaA family.</text>
</comment>
<proteinExistence type="inferred from homology"/>
<evidence type="ECO:0000256" key="2">
    <source>
        <dbReference type="ARBA" id="ARBA00022729"/>
    </source>
</evidence>
<dbReference type="PRINTS" id="PR01805">
    <property type="entry name" value="VACJLIPOPROT"/>
</dbReference>
<evidence type="ECO:0000256" key="3">
    <source>
        <dbReference type="SAM" id="MobiDB-lite"/>
    </source>
</evidence>
<organism evidence="4 5">
    <name type="scientific">Teichococcus globiformis</name>
    <dbReference type="NCBI Taxonomy" id="2307229"/>
    <lineage>
        <taxon>Bacteria</taxon>
        <taxon>Pseudomonadati</taxon>
        <taxon>Pseudomonadota</taxon>
        <taxon>Alphaproteobacteria</taxon>
        <taxon>Acetobacterales</taxon>
        <taxon>Roseomonadaceae</taxon>
        <taxon>Roseomonas</taxon>
    </lineage>
</organism>
<dbReference type="InterPro" id="IPR007428">
    <property type="entry name" value="MlaA"/>
</dbReference>
<evidence type="ECO:0000313" key="4">
    <source>
        <dbReference type="EMBL" id="MFC3123601.1"/>
    </source>
</evidence>
<name>A0ABV7FW16_9PROT</name>
<dbReference type="PANTHER" id="PTHR30035:SF3">
    <property type="entry name" value="INTERMEMBRANE PHOSPHOLIPID TRANSPORT SYSTEM LIPOPROTEIN MLAA"/>
    <property type="match status" value="1"/>
</dbReference>
<comment type="caution">
    <text evidence="4">The sequence shown here is derived from an EMBL/GenBank/DDBJ whole genome shotgun (WGS) entry which is preliminary data.</text>
</comment>
<accession>A0ABV7FW16</accession>
<dbReference type="PANTHER" id="PTHR30035">
    <property type="entry name" value="LIPOPROTEIN VACJ-RELATED"/>
    <property type="match status" value="1"/>
</dbReference>
<evidence type="ECO:0000256" key="1">
    <source>
        <dbReference type="ARBA" id="ARBA00010634"/>
    </source>
</evidence>
<sequence length="220" mass="23983">METLNREVLRLNTAVDDAAIRPVAQGYRATMPAYGKQRVNAFLRNLDSPRVFANQVLQVRVEDAATTLLRFVFNSTLGLAGFYDIAGSWGMSRSEADLGQTLHGWGLGDGPYLVLPLAGPSNARDAAGLLGDLAVNPLNWILPWEATAGRIATNGLVLRERNIESLDELRQGSFDYYARLRSVWQQNRDAELGRAGPMPADTAPADAEPQLLDDPEAPPP</sequence>
<protein>
    <submittedName>
        <fullName evidence="4">VacJ family lipoprotein</fullName>
    </submittedName>
</protein>
<dbReference type="Pfam" id="PF04333">
    <property type="entry name" value="MlaA"/>
    <property type="match status" value="1"/>
</dbReference>
<dbReference type="EMBL" id="JBHRTN010000003">
    <property type="protein sequence ID" value="MFC3123601.1"/>
    <property type="molecule type" value="Genomic_DNA"/>
</dbReference>
<dbReference type="Proteomes" id="UP001595593">
    <property type="component" value="Unassembled WGS sequence"/>
</dbReference>
<reference evidence="5" key="1">
    <citation type="journal article" date="2019" name="Int. J. Syst. Evol. Microbiol.">
        <title>The Global Catalogue of Microorganisms (GCM) 10K type strain sequencing project: providing services to taxonomists for standard genome sequencing and annotation.</title>
        <authorList>
            <consortium name="The Broad Institute Genomics Platform"/>
            <consortium name="The Broad Institute Genome Sequencing Center for Infectious Disease"/>
            <person name="Wu L."/>
            <person name="Ma J."/>
        </authorList>
    </citation>
    <scope>NUCLEOTIDE SEQUENCE [LARGE SCALE GENOMIC DNA]</scope>
    <source>
        <strain evidence="5">KCTC 52094</strain>
    </source>
</reference>
<keyword evidence="2" id="KW-0732">Signal</keyword>
<gene>
    <name evidence="4" type="ORF">ACFOD4_00895</name>
</gene>
<keyword evidence="5" id="KW-1185">Reference proteome</keyword>
<feature type="region of interest" description="Disordered" evidence="3">
    <location>
        <begin position="191"/>
        <end position="220"/>
    </location>
</feature>